<feature type="transmembrane region" description="Helical" evidence="7">
    <location>
        <begin position="326"/>
        <end position="353"/>
    </location>
</feature>
<gene>
    <name evidence="8" type="ORF">B5P45_25415</name>
</gene>
<organism evidence="8 9">
    <name type="scientific">Phyllobacterium zundukense</name>
    <dbReference type="NCBI Taxonomy" id="1867719"/>
    <lineage>
        <taxon>Bacteria</taxon>
        <taxon>Pseudomonadati</taxon>
        <taxon>Pseudomonadota</taxon>
        <taxon>Alphaproteobacteria</taxon>
        <taxon>Hyphomicrobiales</taxon>
        <taxon>Phyllobacteriaceae</taxon>
        <taxon>Phyllobacterium</taxon>
    </lineage>
</organism>
<feature type="transmembrane region" description="Helical" evidence="7">
    <location>
        <begin position="273"/>
        <end position="296"/>
    </location>
</feature>
<feature type="transmembrane region" description="Helical" evidence="7">
    <location>
        <begin position="247"/>
        <end position="267"/>
    </location>
</feature>
<feature type="transmembrane region" description="Helical" evidence="7">
    <location>
        <begin position="423"/>
        <end position="441"/>
    </location>
</feature>
<dbReference type="Pfam" id="PF01554">
    <property type="entry name" value="MatE"/>
    <property type="match status" value="2"/>
</dbReference>
<dbReference type="GO" id="GO:0015297">
    <property type="term" value="F:antiporter activity"/>
    <property type="evidence" value="ECO:0007669"/>
    <property type="project" value="InterPro"/>
</dbReference>
<comment type="caution">
    <text evidence="8">The sequence shown here is derived from an EMBL/GenBank/DDBJ whole genome shotgun (WGS) entry which is preliminary data.</text>
</comment>
<dbReference type="GO" id="GO:0005886">
    <property type="term" value="C:plasma membrane"/>
    <property type="evidence" value="ECO:0007669"/>
    <property type="project" value="TreeGrafter"/>
</dbReference>
<sequence length="451" mass="48867">MTIEASTPPGLKVVRPFEVTNRLMLAITIPVMLASLTTPLLGLVDMAVIGQLGDPHLLGGLAIGALVFDFLFSTMNFLRSGTTGLVAQAMGRHDGVEQQAVFWRAIGIAVVVGILFIAATPLVLEATISFMNPDKAVADAMSTYVSIRLLSSPMALGNFVVLGLLLGQGKAMQGLYLQLLLNGVNVVMTVWLGLVMGWGVTGIAWGTVLGESVALLVGLSVIYLQFRSVPNPTRARILDVHEIRRMFAVNRDIMLRSFFLLIAYAYFTRAGTQAGAVTLATNAVLMNFLLISGYLIDGVTTAAEQVSGRAVGAHYRPAFDRGVKLSFLWGMILATLMAIFFLIFGDAIVAFLIKSDEVQSMASLYLPWAAMAPVVGLLAFHMDGVFIGATWSRDMRNMMILSLLGYFAAYFILPRFFGNHGLWLALHLFLGLRGLSLLLILPSRARLQFAD</sequence>
<dbReference type="EMBL" id="MZMT01000053">
    <property type="protein sequence ID" value="PIO42360.1"/>
    <property type="molecule type" value="Genomic_DNA"/>
</dbReference>
<dbReference type="PANTHER" id="PTHR43298:SF2">
    <property type="entry name" value="FMN_FAD EXPORTER YEEO-RELATED"/>
    <property type="match status" value="1"/>
</dbReference>
<dbReference type="RefSeq" id="WP_100000165.1">
    <property type="nucleotide sequence ID" value="NZ_CP017940.1"/>
</dbReference>
<dbReference type="KEGG" id="pht:BLM14_14960"/>
<dbReference type="PANTHER" id="PTHR43298">
    <property type="entry name" value="MULTIDRUG RESISTANCE PROTEIN NORM-RELATED"/>
    <property type="match status" value="1"/>
</dbReference>
<evidence type="ECO:0000313" key="8">
    <source>
        <dbReference type="EMBL" id="PIO42360.1"/>
    </source>
</evidence>
<evidence type="ECO:0000256" key="6">
    <source>
        <dbReference type="ARBA" id="ARBA00023136"/>
    </source>
</evidence>
<feature type="transmembrane region" description="Helical" evidence="7">
    <location>
        <begin position="144"/>
        <end position="167"/>
    </location>
</feature>
<feature type="transmembrane region" description="Helical" evidence="7">
    <location>
        <begin position="179"/>
        <end position="198"/>
    </location>
</feature>
<dbReference type="NCBIfam" id="TIGR00797">
    <property type="entry name" value="matE"/>
    <property type="match status" value="1"/>
</dbReference>
<evidence type="ECO:0000256" key="4">
    <source>
        <dbReference type="ARBA" id="ARBA00022692"/>
    </source>
</evidence>
<evidence type="ECO:0000256" key="3">
    <source>
        <dbReference type="ARBA" id="ARBA00022448"/>
    </source>
</evidence>
<comment type="similarity">
    <text evidence="2">Belongs to the multi antimicrobial extrusion (MATE) (TC 2.A.66.1) family.</text>
</comment>
<dbReference type="GO" id="GO:0042910">
    <property type="term" value="F:xenobiotic transmembrane transporter activity"/>
    <property type="evidence" value="ECO:0007669"/>
    <property type="project" value="InterPro"/>
</dbReference>
<comment type="subcellular location">
    <subcellularLocation>
        <location evidence="1">Membrane</location>
        <topology evidence="1">Multi-pass membrane protein</topology>
    </subcellularLocation>
</comment>
<feature type="transmembrane region" description="Helical" evidence="7">
    <location>
        <begin position="56"/>
        <end position="79"/>
    </location>
</feature>
<evidence type="ECO:0000256" key="5">
    <source>
        <dbReference type="ARBA" id="ARBA00022989"/>
    </source>
</evidence>
<reference evidence="8 9" key="1">
    <citation type="journal article" date="2017" name="Int J Environ Stud">
        <title>Does the Miocene-Pliocene relict legume Oxytropis triphylla form nitrogen-fixing nodules with a combination of bacterial strains?</title>
        <authorList>
            <person name="Safronova V."/>
            <person name="Belimov A."/>
            <person name="Sazanova A."/>
            <person name="Kuznetsova I."/>
            <person name="Popova J."/>
            <person name="Andronov E."/>
            <person name="Verkhozina A."/>
            <person name="Tikhonovich I."/>
        </authorList>
    </citation>
    <scope>NUCLEOTIDE SEQUENCE [LARGE SCALE GENOMIC DNA]</scope>
    <source>
        <strain evidence="8 9">Tri-38</strain>
    </source>
</reference>
<feature type="transmembrane region" description="Helical" evidence="7">
    <location>
        <begin position="365"/>
        <end position="386"/>
    </location>
</feature>
<feature type="transmembrane region" description="Helical" evidence="7">
    <location>
        <begin position="204"/>
        <end position="226"/>
    </location>
</feature>
<name>A0A2N9VS92_9HYPH</name>
<dbReference type="Proteomes" id="UP000232163">
    <property type="component" value="Unassembled WGS sequence"/>
</dbReference>
<accession>A0A2N9VS92</accession>
<feature type="transmembrane region" description="Helical" evidence="7">
    <location>
        <begin position="100"/>
        <end position="124"/>
    </location>
</feature>
<dbReference type="InterPro" id="IPR044644">
    <property type="entry name" value="DinF-like"/>
</dbReference>
<dbReference type="InterPro" id="IPR050222">
    <property type="entry name" value="MATE_MdtK"/>
</dbReference>
<evidence type="ECO:0000256" key="7">
    <source>
        <dbReference type="SAM" id="Phobius"/>
    </source>
</evidence>
<dbReference type="AlphaFoldDB" id="A0A2N9VS92"/>
<keyword evidence="5 7" id="KW-1133">Transmembrane helix</keyword>
<dbReference type="OrthoDB" id="9789527at2"/>
<evidence type="ECO:0000313" key="9">
    <source>
        <dbReference type="Proteomes" id="UP000232163"/>
    </source>
</evidence>
<keyword evidence="9" id="KW-1185">Reference proteome</keyword>
<evidence type="ECO:0000256" key="1">
    <source>
        <dbReference type="ARBA" id="ARBA00004141"/>
    </source>
</evidence>
<keyword evidence="4 7" id="KW-0812">Transmembrane</keyword>
<feature type="transmembrane region" description="Helical" evidence="7">
    <location>
        <begin position="23"/>
        <end position="44"/>
    </location>
</feature>
<dbReference type="CDD" id="cd13136">
    <property type="entry name" value="MATE_DinF_like"/>
    <property type="match status" value="1"/>
</dbReference>
<protein>
    <submittedName>
        <fullName evidence="8">MATE family efflux transporter</fullName>
    </submittedName>
</protein>
<feature type="transmembrane region" description="Helical" evidence="7">
    <location>
        <begin position="398"/>
        <end position="417"/>
    </location>
</feature>
<evidence type="ECO:0000256" key="2">
    <source>
        <dbReference type="ARBA" id="ARBA00010199"/>
    </source>
</evidence>
<keyword evidence="6 7" id="KW-0472">Membrane</keyword>
<proteinExistence type="inferred from homology"/>
<dbReference type="InterPro" id="IPR002528">
    <property type="entry name" value="MATE_fam"/>
</dbReference>
<keyword evidence="3" id="KW-0813">Transport</keyword>